<evidence type="ECO:0000313" key="2">
    <source>
        <dbReference type="EMBL" id="TPX75136.1"/>
    </source>
</evidence>
<feature type="region of interest" description="Disordered" evidence="1">
    <location>
        <begin position="695"/>
        <end position="715"/>
    </location>
</feature>
<reference evidence="2 3" key="1">
    <citation type="journal article" date="2019" name="Sci. Rep.">
        <title>Comparative genomics of chytrid fungi reveal insights into the obligate biotrophic and pathogenic lifestyle of Synchytrium endobioticum.</title>
        <authorList>
            <person name="van de Vossenberg B.T.L.H."/>
            <person name="Warris S."/>
            <person name="Nguyen H.D.T."/>
            <person name="van Gent-Pelzer M.P.E."/>
            <person name="Joly D.L."/>
            <person name="van de Geest H.C."/>
            <person name="Bonants P.J.M."/>
            <person name="Smith D.S."/>
            <person name="Levesque C.A."/>
            <person name="van der Lee T.A.J."/>
        </authorList>
    </citation>
    <scope>NUCLEOTIDE SEQUENCE [LARGE SCALE GENOMIC DNA]</scope>
    <source>
        <strain evidence="2 3">CBS 675.73</strain>
    </source>
</reference>
<dbReference type="OrthoDB" id="2135532at2759"/>
<proteinExistence type="predicted"/>
<feature type="region of interest" description="Disordered" evidence="1">
    <location>
        <begin position="125"/>
        <end position="148"/>
    </location>
</feature>
<feature type="compositionally biased region" description="Polar residues" evidence="1">
    <location>
        <begin position="445"/>
        <end position="456"/>
    </location>
</feature>
<feature type="compositionally biased region" description="Low complexity" evidence="1">
    <location>
        <begin position="136"/>
        <end position="148"/>
    </location>
</feature>
<keyword evidence="3" id="KW-1185">Reference proteome</keyword>
<comment type="caution">
    <text evidence="2">The sequence shown here is derived from an EMBL/GenBank/DDBJ whole genome shotgun (WGS) entry which is preliminary data.</text>
</comment>
<feature type="region of interest" description="Disordered" evidence="1">
    <location>
        <begin position="445"/>
        <end position="470"/>
    </location>
</feature>
<protein>
    <submittedName>
        <fullName evidence="2">Uncharacterized protein</fullName>
    </submittedName>
</protein>
<sequence>MTHITVLVQHAWAMQPAGVAPAKPSEAEHSSSKGSPRAKIPRVRVSIPSTVGNFVYLFNLETHTAETRALLDAQALDILARLEDLALASSIRDPLRKDPMLEQSHAHKAKLFKTKPAPLVPKKSARIQTPFPNPAAPTSSSSSTLSSATSSRRYAAQARRSLLVLATCRSRTIRSRSMGLLMEALDTNELGSDDGEVAALLLLVKELGDVLESAIGARRARAAQLPKNESEAVASNNPNSDSIQALSVNVDEFLEKLAICISLSVQRLEYACDIKSFFIPAEVQESFHRLFNENLCFLQTSDPFIIQIITSSVETIHWLMTAKVESEELMATPVALSLLSQVIRMTPGLQIGEMLEPFIGILNDLKEKQEWHLGCKFIRLLAAGTALNEECCEMFIELIAKLDADCWMWIYLSILCLGVTALTTESSTIRKLALEHGILRFIEQTSPTSHDTNSGDPSHAPNENAAESNNHADVHDPWRVRAAAATCLSALYQHNRSSAVGLLAHEALRERREVETNSHVRMLLTPSNSTHHPRRVSFLFKYICFSLAETHAELQSRYSFLKKFIRSTKRRSVPVEPKKFGYKLENQVKSLGQQSETSKAARHADTDKNSVFNWNTRVVNLPEIRPSKDTNETGQLPDPAELAAEAALSIAPYHQNYKAVRESDALTKKDLKPSNLSVYPYKTGHEVYGKDIVNPSNGTVNRRKLFNANSKNEVK</sequence>
<gene>
    <name evidence="2" type="ORF">CcCBS67573_g03600</name>
</gene>
<evidence type="ECO:0000313" key="3">
    <source>
        <dbReference type="Proteomes" id="UP000320333"/>
    </source>
</evidence>
<dbReference type="Proteomes" id="UP000320333">
    <property type="component" value="Unassembled WGS sequence"/>
</dbReference>
<name>A0A507FIJ5_9FUNG</name>
<accession>A0A507FIJ5</accession>
<dbReference type="AlphaFoldDB" id="A0A507FIJ5"/>
<evidence type="ECO:0000256" key="1">
    <source>
        <dbReference type="SAM" id="MobiDB-lite"/>
    </source>
</evidence>
<feature type="region of interest" description="Disordered" evidence="1">
    <location>
        <begin position="18"/>
        <end position="39"/>
    </location>
</feature>
<organism evidence="2 3">
    <name type="scientific">Chytriomyces confervae</name>
    <dbReference type="NCBI Taxonomy" id="246404"/>
    <lineage>
        <taxon>Eukaryota</taxon>
        <taxon>Fungi</taxon>
        <taxon>Fungi incertae sedis</taxon>
        <taxon>Chytridiomycota</taxon>
        <taxon>Chytridiomycota incertae sedis</taxon>
        <taxon>Chytridiomycetes</taxon>
        <taxon>Chytridiales</taxon>
        <taxon>Chytriomycetaceae</taxon>
        <taxon>Chytriomyces</taxon>
    </lineage>
</organism>
<dbReference type="EMBL" id="QEAP01000093">
    <property type="protein sequence ID" value="TPX75136.1"/>
    <property type="molecule type" value="Genomic_DNA"/>
</dbReference>